<dbReference type="Proteomes" id="UP000663829">
    <property type="component" value="Unassembled WGS sequence"/>
</dbReference>
<organism evidence="2 4">
    <name type="scientific">Didymodactylos carnosus</name>
    <dbReference type="NCBI Taxonomy" id="1234261"/>
    <lineage>
        <taxon>Eukaryota</taxon>
        <taxon>Metazoa</taxon>
        <taxon>Spiralia</taxon>
        <taxon>Gnathifera</taxon>
        <taxon>Rotifera</taxon>
        <taxon>Eurotatoria</taxon>
        <taxon>Bdelloidea</taxon>
        <taxon>Philodinida</taxon>
        <taxon>Philodinidae</taxon>
        <taxon>Didymodactylos</taxon>
    </lineage>
</organism>
<evidence type="ECO:0000313" key="2">
    <source>
        <dbReference type="EMBL" id="CAF1375952.1"/>
    </source>
</evidence>
<proteinExistence type="inferred from homology"/>
<evidence type="ECO:0000256" key="1">
    <source>
        <dbReference type="ARBA" id="ARBA00010568"/>
    </source>
</evidence>
<protein>
    <submittedName>
        <fullName evidence="2">Uncharacterized protein</fullName>
    </submittedName>
</protein>
<dbReference type="EMBL" id="CAJNOQ010016168">
    <property type="protein sequence ID" value="CAF1375952.1"/>
    <property type="molecule type" value="Genomic_DNA"/>
</dbReference>
<sequence length="203" mass="23833">MFEYLDDGDTQYVSFNCGWIQLQDPSRIEQFLVEMAPSKINDSMGFKWISVYNPSKAENYEIPNVSALRQEYQQLRQLNLFQIERLARKYNVLSGKWMCFVPTSHVDYVWSCIARAVVQGRLGYLAKVAVSQRGGSVIHVICVYTNNYLDSVERKIIKYELKNILIEANTNVRRLSYKPDIYTHLGIYQNHPVFSETIDWIRW</sequence>
<dbReference type="Pfam" id="PF08939">
    <property type="entry name" value="Bles03"/>
    <property type="match status" value="1"/>
</dbReference>
<evidence type="ECO:0000313" key="3">
    <source>
        <dbReference type="EMBL" id="CAF4266323.1"/>
    </source>
</evidence>
<keyword evidence="4" id="KW-1185">Reference proteome</keyword>
<dbReference type="PANTHER" id="PTHR31977">
    <property type="entry name" value="UPF0696 PROTEIN C11ORF68"/>
    <property type="match status" value="1"/>
</dbReference>
<dbReference type="OrthoDB" id="10067381at2759"/>
<accession>A0A815J5I1</accession>
<gene>
    <name evidence="2" type="ORF">GPM918_LOCUS32089</name>
    <name evidence="3" type="ORF">SRO942_LOCUS32746</name>
</gene>
<dbReference type="PANTHER" id="PTHR31977:SF1">
    <property type="entry name" value="UPF0696 PROTEIN C11ORF68"/>
    <property type="match status" value="1"/>
</dbReference>
<reference evidence="2" key="1">
    <citation type="submission" date="2021-02" db="EMBL/GenBank/DDBJ databases">
        <authorList>
            <person name="Nowell W R."/>
        </authorList>
    </citation>
    <scope>NUCLEOTIDE SEQUENCE</scope>
</reference>
<dbReference type="InterPro" id="IPR023398">
    <property type="entry name" value="TIF_eIF4e-like"/>
</dbReference>
<dbReference type="EMBL" id="CAJOBC010078376">
    <property type="protein sequence ID" value="CAF4266323.1"/>
    <property type="molecule type" value="Genomic_DNA"/>
</dbReference>
<comment type="caution">
    <text evidence="2">The sequence shown here is derived from an EMBL/GenBank/DDBJ whole genome shotgun (WGS) entry which is preliminary data.</text>
</comment>
<dbReference type="AlphaFoldDB" id="A0A815J5I1"/>
<dbReference type="InterPro" id="IPR015034">
    <property type="entry name" value="Bles03"/>
</dbReference>
<evidence type="ECO:0000313" key="4">
    <source>
        <dbReference type="Proteomes" id="UP000663829"/>
    </source>
</evidence>
<comment type="similarity">
    <text evidence="1">Belongs to the UPF0696 family.</text>
</comment>
<dbReference type="Proteomes" id="UP000681722">
    <property type="component" value="Unassembled WGS sequence"/>
</dbReference>
<dbReference type="SUPFAM" id="SSF55418">
    <property type="entry name" value="eIF4e-like"/>
    <property type="match status" value="1"/>
</dbReference>
<dbReference type="Gene3D" id="3.30.760.10">
    <property type="entry name" value="RNA Cap, Translation Initiation Factor Eif4e"/>
    <property type="match status" value="1"/>
</dbReference>
<name>A0A815J5I1_9BILA</name>